<accession>A0A5B7GI95</accession>
<keyword evidence="2" id="KW-1185">Reference proteome</keyword>
<evidence type="ECO:0000313" key="2">
    <source>
        <dbReference type="Proteomes" id="UP000324222"/>
    </source>
</evidence>
<dbReference type="OrthoDB" id="6374276at2759"/>
<protein>
    <submittedName>
        <fullName evidence="1">Uncharacterized protein</fullName>
    </submittedName>
</protein>
<evidence type="ECO:0000313" key="1">
    <source>
        <dbReference type="EMBL" id="MPC56748.1"/>
    </source>
</evidence>
<proteinExistence type="predicted"/>
<reference evidence="1 2" key="1">
    <citation type="submission" date="2019-05" db="EMBL/GenBank/DDBJ databases">
        <title>Another draft genome of Portunus trituberculatus and its Hox gene families provides insights of decapod evolution.</title>
        <authorList>
            <person name="Jeong J.-H."/>
            <person name="Song I."/>
            <person name="Kim S."/>
            <person name="Choi T."/>
            <person name="Kim D."/>
            <person name="Ryu S."/>
            <person name="Kim W."/>
        </authorList>
    </citation>
    <scope>NUCLEOTIDE SEQUENCE [LARGE SCALE GENOMIC DNA]</scope>
    <source>
        <tissue evidence="1">Muscle</tissue>
    </source>
</reference>
<organism evidence="1 2">
    <name type="scientific">Portunus trituberculatus</name>
    <name type="common">Swimming crab</name>
    <name type="synonym">Neptunus trituberculatus</name>
    <dbReference type="NCBI Taxonomy" id="210409"/>
    <lineage>
        <taxon>Eukaryota</taxon>
        <taxon>Metazoa</taxon>
        <taxon>Ecdysozoa</taxon>
        <taxon>Arthropoda</taxon>
        <taxon>Crustacea</taxon>
        <taxon>Multicrustacea</taxon>
        <taxon>Malacostraca</taxon>
        <taxon>Eumalacostraca</taxon>
        <taxon>Eucarida</taxon>
        <taxon>Decapoda</taxon>
        <taxon>Pleocyemata</taxon>
        <taxon>Brachyura</taxon>
        <taxon>Eubrachyura</taxon>
        <taxon>Portunoidea</taxon>
        <taxon>Portunidae</taxon>
        <taxon>Portuninae</taxon>
        <taxon>Portunus</taxon>
    </lineage>
</organism>
<name>A0A5B7GI95_PORTR</name>
<sequence>MSSFYHCTYTDDNPQHVLCPRGENSWCFFQAAVAKGETQKSHTEMKVFFTLPPEQLGCEGVYTRLTTNEMMKRCLQGLTQNFNE</sequence>
<dbReference type="Proteomes" id="UP000324222">
    <property type="component" value="Unassembled WGS sequence"/>
</dbReference>
<gene>
    <name evidence="1" type="ORF">E2C01_050714</name>
</gene>
<comment type="caution">
    <text evidence="1">The sequence shown here is derived from an EMBL/GenBank/DDBJ whole genome shotgun (WGS) entry which is preliminary data.</text>
</comment>
<dbReference type="AlphaFoldDB" id="A0A5B7GI95"/>
<dbReference type="EMBL" id="VSRR010014217">
    <property type="protein sequence ID" value="MPC56748.1"/>
    <property type="molecule type" value="Genomic_DNA"/>
</dbReference>